<feature type="transmembrane region" description="Helical" evidence="7">
    <location>
        <begin position="229"/>
        <end position="255"/>
    </location>
</feature>
<dbReference type="InterPro" id="IPR036640">
    <property type="entry name" value="ABC1_TM_sf"/>
</dbReference>
<name>A0A563EWX1_9PSEU</name>
<feature type="transmembrane region" description="Helical" evidence="7">
    <location>
        <begin position="679"/>
        <end position="698"/>
    </location>
</feature>
<gene>
    <name evidence="10" type="primary">cydD</name>
    <name evidence="10" type="ORF">FKR81_15695</name>
</gene>
<protein>
    <submittedName>
        <fullName evidence="10">Thiol reductant ABC exporter subunit CydD</fullName>
    </submittedName>
</protein>
<dbReference type="GO" id="GO:0034775">
    <property type="term" value="P:glutathione transmembrane transport"/>
    <property type="evidence" value="ECO:0007669"/>
    <property type="project" value="InterPro"/>
</dbReference>
<evidence type="ECO:0000259" key="9">
    <source>
        <dbReference type="PROSITE" id="PS50929"/>
    </source>
</evidence>
<dbReference type="Pfam" id="PF00005">
    <property type="entry name" value="ABC_tran"/>
    <property type="match status" value="2"/>
</dbReference>
<proteinExistence type="predicted"/>
<dbReference type="SUPFAM" id="SSF52540">
    <property type="entry name" value="P-loop containing nucleoside triphosphate hydrolases"/>
    <property type="match status" value="2"/>
</dbReference>
<feature type="transmembrane region" description="Helical" evidence="7">
    <location>
        <begin position="47"/>
        <end position="66"/>
    </location>
</feature>
<accession>A0A563EWX1</accession>
<feature type="transmembrane region" description="Helical" evidence="7">
    <location>
        <begin position="261"/>
        <end position="280"/>
    </location>
</feature>
<dbReference type="Gene3D" id="1.20.1560.10">
    <property type="entry name" value="ABC transporter type 1, transmembrane domain"/>
    <property type="match status" value="2"/>
</dbReference>
<evidence type="ECO:0000256" key="4">
    <source>
        <dbReference type="ARBA" id="ARBA00022840"/>
    </source>
</evidence>
<dbReference type="InterPro" id="IPR014216">
    <property type="entry name" value="ABC_transptr_CydD"/>
</dbReference>
<keyword evidence="4" id="KW-0067">ATP-binding</keyword>
<dbReference type="InterPro" id="IPR003593">
    <property type="entry name" value="AAA+_ATPase"/>
</dbReference>
<dbReference type="InterPro" id="IPR039421">
    <property type="entry name" value="Type_1_exporter"/>
</dbReference>
<sequence length="1026" mass="108175">MRGPLGALPQLSRSARRALVVVGVLAALNAVALVAQAVALATALTQGTGFALLAGAVVARAGLAWATESAAARAAAGAKEELRTALLASSMARGPEWISARGPAELAVLATKGLDALDAYFTRYLPALVTAVVVPPVVGAWILHTDWTSAALIVLTVPLIPVFAALVGWYTEKRVARAAEVTERLSGYLLELLRALPVLTVFGRAKAQAEAVRAAGEQHRRATMGTLRVAFLSALVLEIAASLSVALIAVGIGIRLVSGDLTLATALVVLILAPECYLPLRAAGAAHHASEDGLEAVRRVAEVTEGSPRPVATEFPRVIDQVRVRDLRVLRRGGFAPDGVSFEVSAGGIHRLEGASGRGKSTTMSVLLGFVTPDDGTAEFVTADGQRLSADCARDAVAWIPQRPAFAAATVEAELELTEPRATPLDLVRVTEEVAADHLLHRPIAQLSTGERQRVAVARALLRVRYGATVLLADEPTAHLDPVTATKVDKAIKRVADLGAIVVVATHRSPEHVEDETAAPVRLEAPVAETTKPSGLLTRRMLAGAALGVAAVGCGVALTALSAYLIARAAEQPPILMLSVLVVGVRTFALAKGVLRYVERLVSHDAAFRLAERLRVDLWLAMVRRGPARLQQDGLQRLVDDTDTVRDLGPRVLLPPLVAFGVGTGTVVLFAFIDWRAAVALAVALLIGGIAAPLVAMVTERRASIALAHGRREIAAEVLAVLRAAPDLIAAGAHERKLAEIAAKDAELARQARRQAFGTGAATAILHLTTGGAALVCSSLGAGLTGPVLGLVPLALAEALSPLPLAAQQRRALAEAHQRLSLDAPEEPEPLRGKRILLSNVDVGWPDADPVLTDLNLDVKPGTHVAIVGPSGSGKSTLVALLLGFLKPTKGIVELPRATWCPQEPQLVSTTVRENLRMSGPHDDERLREALLTAGLPEWTDRLDVVIRQDQVSGGEAQRLALARALLHDADVLLLDEPTAHLDEDTAYEVLLNLSRDDRTIVHITHRPDEAARADVVLDMGQPAYR</sequence>
<dbReference type="InterPro" id="IPR027417">
    <property type="entry name" value="P-loop_NTPase"/>
</dbReference>
<dbReference type="EMBL" id="VOBR01000008">
    <property type="protein sequence ID" value="TWP51624.1"/>
    <property type="molecule type" value="Genomic_DNA"/>
</dbReference>
<evidence type="ECO:0000256" key="6">
    <source>
        <dbReference type="ARBA" id="ARBA00023136"/>
    </source>
</evidence>
<dbReference type="Gene3D" id="3.40.50.300">
    <property type="entry name" value="P-loop containing nucleotide triphosphate hydrolases"/>
    <property type="match status" value="2"/>
</dbReference>
<feature type="transmembrane region" description="Helical" evidence="7">
    <location>
        <begin position="542"/>
        <end position="567"/>
    </location>
</feature>
<evidence type="ECO:0000256" key="2">
    <source>
        <dbReference type="ARBA" id="ARBA00022692"/>
    </source>
</evidence>
<keyword evidence="2 7" id="KW-0812">Transmembrane</keyword>
<dbReference type="OrthoDB" id="9806127at2"/>
<keyword evidence="11" id="KW-1185">Reference proteome</keyword>
<dbReference type="GO" id="GO:0042883">
    <property type="term" value="P:cysteine transport"/>
    <property type="evidence" value="ECO:0007669"/>
    <property type="project" value="InterPro"/>
</dbReference>
<dbReference type="PROSITE" id="PS00211">
    <property type="entry name" value="ABC_TRANSPORTER_1"/>
    <property type="match status" value="1"/>
</dbReference>
<keyword evidence="3" id="KW-0547">Nucleotide-binding</keyword>
<dbReference type="InterPro" id="IPR011527">
    <property type="entry name" value="ABC1_TM_dom"/>
</dbReference>
<feature type="transmembrane region" description="Helical" evidence="7">
    <location>
        <begin position="573"/>
        <end position="591"/>
    </location>
</feature>
<evidence type="ECO:0000256" key="1">
    <source>
        <dbReference type="ARBA" id="ARBA00004651"/>
    </source>
</evidence>
<dbReference type="InterPro" id="IPR017871">
    <property type="entry name" value="ABC_transporter-like_CS"/>
</dbReference>
<dbReference type="GO" id="GO:0140359">
    <property type="term" value="F:ABC-type transporter activity"/>
    <property type="evidence" value="ECO:0007669"/>
    <property type="project" value="InterPro"/>
</dbReference>
<dbReference type="InterPro" id="IPR003439">
    <property type="entry name" value="ABC_transporter-like_ATP-bd"/>
</dbReference>
<feature type="transmembrane region" description="Helical" evidence="7">
    <location>
        <begin position="652"/>
        <end position="673"/>
    </location>
</feature>
<evidence type="ECO:0000256" key="3">
    <source>
        <dbReference type="ARBA" id="ARBA00022741"/>
    </source>
</evidence>
<dbReference type="PROSITE" id="PS50929">
    <property type="entry name" value="ABC_TM1F"/>
    <property type="match status" value="2"/>
</dbReference>
<keyword evidence="5 7" id="KW-1133">Transmembrane helix</keyword>
<comment type="subcellular location">
    <subcellularLocation>
        <location evidence="1">Cell membrane</location>
        <topology evidence="1">Multi-pass membrane protein</topology>
    </subcellularLocation>
</comment>
<reference evidence="10 11" key="1">
    <citation type="submission" date="2019-07" db="EMBL/GenBank/DDBJ databases">
        <title>Lentzea xizangensis sp. nov., isolated from Qinghai-Tibetan Plateau Soils.</title>
        <authorList>
            <person name="Huang J."/>
        </authorList>
    </citation>
    <scope>NUCLEOTIDE SEQUENCE [LARGE SCALE GENOMIC DNA]</scope>
    <source>
        <strain evidence="10 11">FXJ1.1311</strain>
    </source>
</reference>
<dbReference type="PANTHER" id="PTHR24221">
    <property type="entry name" value="ATP-BINDING CASSETTE SUB-FAMILY B"/>
    <property type="match status" value="1"/>
</dbReference>
<feature type="transmembrane region" description="Helical" evidence="7">
    <location>
        <begin position="124"/>
        <end position="143"/>
    </location>
</feature>
<dbReference type="RefSeq" id="WP_146352522.1">
    <property type="nucleotide sequence ID" value="NZ_VOBR01000008.1"/>
</dbReference>
<dbReference type="CDD" id="cd18584">
    <property type="entry name" value="ABC_6TM_AarD_CydD"/>
    <property type="match status" value="1"/>
</dbReference>
<evidence type="ECO:0000256" key="7">
    <source>
        <dbReference type="SAM" id="Phobius"/>
    </source>
</evidence>
<dbReference type="GO" id="GO:0045454">
    <property type="term" value="P:cell redox homeostasis"/>
    <property type="evidence" value="ECO:0007669"/>
    <property type="project" value="InterPro"/>
</dbReference>
<dbReference type="SUPFAM" id="SSF90123">
    <property type="entry name" value="ABC transporter transmembrane region"/>
    <property type="match status" value="2"/>
</dbReference>
<dbReference type="GO" id="GO:0016887">
    <property type="term" value="F:ATP hydrolysis activity"/>
    <property type="evidence" value="ECO:0007669"/>
    <property type="project" value="InterPro"/>
</dbReference>
<feature type="transmembrane region" description="Helical" evidence="7">
    <location>
        <begin position="149"/>
        <end position="170"/>
    </location>
</feature>
<dbReference type="PROSITE" id="PS50893">
    <property type="entry name" value="ABC_TRANSPORTER_2"/>
    <property type="match status" value="2"/>
</dbReference>
<dbReference type="InterPro" id="IPR014223">
    <property type="entry name" value="ABC_CydC/D"/>
</dbReference>
<dbReference type="SMART" id="SM00382">
    <property type="entry name" value="AAA"/>
    <property type="match status" value="2"/>
</dbReference>
<dbReference type="CDD" id="cd03228">
    <property type="entry name" value="ABCC_MRP_Like"/>
    <property type="match status" value="1"/>
</dbReference>
<evidence type="ECO:0000313" key="11">
    <source>
        <dbReference type="Proteomes" id="UP000316639"/>
    </source>
</evidence>
<dbReference type="NCBIfam" id="TIGR02868">
    <property type="entry name" value="CydC"/>
    <property type="match status" value="1"/>
</dbReference>
<dbReference type="GO" id="GO:0005886">
    <property type="term" value="C:plasma membrane"/>
    <property type="evidence" value="ECO:0007669"/>
    <property type="project" value="UniProtKB-SubCell"/>
</dbReference>
<keyword evidence="6 7" id="KW-0472">Membrane</keyword>
<feature type="domain" description="ABC transmembrane type-1" evidence="9">
    <location>
        <begin position="542"/>
        <end position="784"/>
    </location>
</feature>
<dbReference type="NCBIfam" id="TIGR02857">
    <property type="entry name" value="CydD"/>
    <property type="match status" value="1"/>
</dbReference>
<evidence type="ECO:0000259" key="8">
    <source>
        <dbReference type="PROSITE" id="PS50893"/>
    </source>
</evidence>
<dbReference type="AlphaFoldDB" id="A0A563EWX1"/>
<evidence type="ECO:0000256" key="5">
    <source>
        <dbReference type="ARBA" id="ARBA00022989"/>
    </source>
</evidence>
<dbReference type="Proteomes" id="UP000316639">
    <property type="component" value="Unassembled WGS sequence"/>
</dbReference>
<comment type="caution">
    <text evidence="10">The sequence shown here is derived from an EMBL/GenBank/DDBJ whole genome shotgun (WGS) entry which is preliminary data.</text>
</comment>
<feature type="domain" description="ABC transmembrane type-1" evidence="9">
    <location>
        <begin position="20"/>
        <end position="284"/>
    </location>
</feature>
<feature type="domain" description="ABC transporter" evidence="8">
    <location>
        <begin position="322"/>
        <end position="549"/>
    </location>
</feature>
<dbReference type="Pfam" id="PF00664">
    <property type="entry name" value="ABC_membrane"/>
    <property type="match status" value="1"/>
</dbReference>
<dbReference type="PANTHER" id="PTHR24221:SF654">
    <property type="entry name" value="ATP-BINDING CASSETTE SUB-FAMILY B MEMBER 6"/>
    <property type="match status" value="1"/>
</dbReference>
<evidence type="ECO:0000313" key="10">
    <source>
        <dbReference type="EMBL" id="TWP51624.1"/>
    </source>
</evidence>
<organism evidence="10 11">
    <name type="scientific">Lentzea tibetensis</name>
    <dbReference type="NCBI Taxonomy" id="2591470"/>
    <lineage>
        <taxon>Bacteria</taxon>
        <taxon>Bacillati</taxon>
        <taxon>Actinomycetota</taxon>
        <taxon>Actinomycetes</taxon>
        <taxon>Pseudonocardiales</taxon>
        <taxon>Pseudonocardiaceae</taxon>
        <taxon>Lentzea</taxon>
    </lineage>
</organism>
<feature type="domain" description="ABC transporter" evidence="8">
    <location>
        <begin position="836"/>
        <end position="1024"/>
    </location>
</feature>
<dbReference type="GO" id="GO:0005524">
    <property type="term" value="F:ATP binding"/>
    <property type="evidence" value="ECO:0007669"/>
    <property type="project" value="UniProtKB-KW"/>
</dbReference>